<dbReference type="AlphaFoldDB" id="A0A061FUE0"/>
<name>A0A061FUE0_THECC</name>
<evidence type="ECO:0000313" key="2">
    <source>
        <dbReference type="Proteomes" id="UP000026915"/>
    </source>
</evidence>
<protein>
    <recommendedName>
        <fullName evidence="3">Reverse transcriptase Ty1/copia-type domain-containing protein</fullName>
    </recommendedName>
</protein>
<dbReference type="Gramene" id="EOY21135">
    <property type="protein sequence ID" value="EOY21135"/>
    <property type="gene ID" value="TCM_012492"/>
</dbReference>
<sequence>MVFLGESDYDINHVVDPVTFSAAINSPQSTIWMDAMKDETSSMAHNAYFDLKLHQMDVKTTFLNGNLEEEVRTRSDIAFAMGILGRYLTNPGLHHRVAAKKVMKYLQKTKDYMLV</sequence>
<dbReference type="InParanoid" id="A0A061FUE0"/>
<reference evidence="1 2" key="1">
    <citation type="journal article" date="2013" name="Genome Biol.">
        <title>The genome sequence of the most widely cultivated cacao type and its use to identify candidate genes regulating pod color.</title>
        <authorList>
            <person name="Motamayor J.C."/>
            <person name="Mockaitis K."/>
            <person name="Schmutz J."/>
            <person name="Haiminen N."/>
            <person name="Iii D.L."/>
            <person name="Cornejo O."/>
            <person name="Findley S.D."/>
            <person name="Zheng P."/>
            <person name="Utro F."/>
            <person name="Royaert S."/>
            <person name="Saski C."/>
            <person name="Jenkins J."/>
            <person name="Podicheti R."/>
            <person name="Zhao M."/>
            <person name="Scheffler B.E."/>
            <person name="Stack J.C."/>
            <person name="Feltus F.A."/>
            <person name="Mustiga G.M."/>
            <person name="Amores F."/>
            <person name="Phillips W."/>
            <person name="Marelli J.P."/>
            <person name="May G.D."/>
            <person name="Shapiro H."/>
            <person name="Ma J."/>
            <person name="Bustamante C.D."/>
            <person name="Schnell R.J."/>
            <person name="Main D."/>
            <person name="Gilbert D."/>
            <person name="Parida L."/>
            <person name="Kuhn D.N."/>
        </authorList>
    </citation>
    <scope>NUCLEOTIDE SEQUENCE [LARGE SCALE GENOMIC DNA]</scope>
    <source>
        <strain evidence="2">cv. Matina 1-6</strain>
    </source>
</reference>
<dbReference type="Proteomes" id="UP000026915">
    <property type="component" value="Chromosome 3"/>
</dbReference>
<accession>A0A061FUE0</accession>
<keyword evidence="2" id="KW-1185">Reference proteome</keyword>
<organism evidence="1 2">
    <name type="scientific">Theobroma cacao</name>
    <name type="common">Cacao</name>
    <name type="synonym">Cocoa</name>
    <dbReference type="NCBI Taxonomy" id="3641"/>
    <lineage>
        <taxon>Eukaryota</taxon>
        <taxon>Viridiplantae</taxon>
        <taxon>Streptophyta</taxon>
        <taxon>Embryophyta</taxon>
        <taxon>Tracheophyta</taxon>
        <taxon>Spermatophyta</taxon>
        <taxon>Magnoliopsida</taxon>
        <taxon>eudicotyledons</taxon>
        <taxon>Gunneridae</taxon>
        <taxon>Pentapetalae</taxon>
        <taxon>rosids</taxon>
        <taxon>malvids</taxon>
        <taxon>Malvales</taxon>
        <taxon>Malvaceae</taxon>
        <taxon>Byttnerioideae</taxon>
        <taxon>Theobroma</taxon>
    </lineage>
</organism>
<proteinExistence type="predicted"/>
<dbReference type="EMBL" id="CM001881">
    <property type="protein sequence ID" value="EOY21135.1"/>
    <property type="molecule type" value="Genomic_DNA"/>
</dbReference>
<evidence type="ECO:0008006" key="3">
    <source>
        <dbReference type="Google" id="ProtNLM"/>
    </source>
</evidence>
<gene>
    <name evidence="1" type="ORF">TCM_012492</name>
</gene>
<evidence type="ECO:0000313" key="1">
    <source>
        <dbReference type="EMBL" id="EOY21135.1"/>
    </source>
</evidence>
<dbReference type="HOGENOM" id="CLU_2113369_0_0_1"/>